<evidence type="ECO:0008006" key="3">
    <source>
        <dbReference type="Google" id="ProtNLM"/>
    </source>
</evidence>
<protein>
    <recommendedName>
        <fullName evidence="3">Bacteriocin-type signal sequence-containing protein</fullName>
    </recommendedName>
</protein>
<evidence type="ECO:0000313" key="2">
    <source>
        <dbReference type="Proteomes" id="UP001597459"/>
    </source>
</evidence>
<keyword evidence="2" id="KW-1185">Reference proteome</keyword>
<gene>
    <name evidence="1" type="ORF">ACFSTE_07240</name>
</gene>
<proteinExistence type="predicted"/>
<dbReference type="Proteomes" id="UP001597459">
    <property type="component" value="Unassembled WGS sequence"/>
</dbReference>
<comment type="caution">
    <text evidence="1">The sequence shown here is derived from an EMBL/GenBank/DDBJ whole genome shotgun (WGS) entry which is preliminary data.</text>
</comment>
<dbReference type="RefSeq" id="WP_378257346.1">
    <property type="nucleotide sequence ID" value="NZ_JBHSJV010000001.1"/>
</dbReference>
<accession>A0ABW5N6T0</accession>
<sequence length="54" mass="5970">MKKNILALGKVLHYTDQKKIKGGSMAFSDACDEDPGSLECICKKKTKPRLVLCD</sequence>
<organism evidence="1 2">
    <name type="scientific">Aquimarina hainanensis</name>
    <dbReference type="NCBI Taxonomy" id="1578017"/>
    <lineage>
        <taxon>Bacteria</taxon>
        <taxon>Pseudomonadati</taxon>
        <taxon>Bacteroidota</taxon>
        <taxon>Flavobacteriia</taxon>
        <taxon>Flavobacteriales</taxon>
        <taxon>Flavobacteriaceae</taxon>
        <taxon>Aquimarina</taxon>
    </lineage>
</organism>
<name>A0ABW5N6T0_9FLAO</name>
<dbReference type="EMBL" id="JBHULX010000004">
    <property type="protein sequence ID" value="MFD2590624.1"/>
    <property type="molecule type" value="Genomic_DNA"/>
</dbReference>
<evidence type="ECO:0000313" key="1">
    <source>
        <dbReference type="EMBL" id="MFD2590624.1"/>
    </source>
</evidence>
<reference evidence="2" key="1">
    <citation type="journal article" date="2019" name="Int. J. Syst. Evol. Microbiol.">
        <title>The Global Catalogue of Microorganisms (GCM) 10K type strain sequencing project: providing services to taxonomists for standard genome sequencing and annotation.</title>
        <authorList>
            <consortium name="The Broad Institute Genomics Platform"/>
            <consortium name="The Broad Institute Genome Sequencing Center for Infectious Disease"/>
            <person name="Wu L."/>
            <person name="Ma J."/>
        </authorList>
    </citation>
    <scope>NUCLEOTIDE SEQUENCE [LARGE SCALE GENOMIC DNA]</scope>
    <source>
        <strain evidence="2">KCTC 42423</strain>
    </source>
</reference>